<feature type="compositionally biased region" description="Basic and acidic residues" evidence="1">
    <location>
        <begin position="14"/>
        <end position="32"/>
    </location>
</feature>
<name>A0A484NEK2_9ASTE</name>
<feature type="region of interest" description="Disordered" evidence="1">
    <location>
        <begin position="50"/>
        <end position="81"/>
    </location>
</feature>
<sequence length="169" mass="18540">MSTERPDTIGSHPNGKEAVEEDVDRPLKKLREAPATLKTKKVAVTIIEERAMTGKQVAAKRNRRRDSSPYSDPELSDDDDNGVVVMLLGSCGEPTPCNFRGAPKIEDREVQIYGGEDEGKSHISVQDPRTDSSALSRGTGIDCTEGKKTCKEITDDSRLIPRCVNAKNR</sequence>
<feature type="region of interest" description="Disordered" evidence="1">
    <location>
        <begin position="119"/>
        <end position="138"/>
    </location>
</feature>
<protein>
    <submittedName>
        <fullName evidence="2">Uncharacterized protein</fullName>
    </submittedName>
</protein>
<organism evidence="2 3">
    <name type="scientific">Cuscuta campestris</name>
    <dbReference type="NCBI Taxonomy" id="132261"/>
    <lineage>
        <taxon>Eukaryota</taxon>
        <taxon>Viridiplantae</taxon>
        <taxon>Streptophyta</taxon>
        <taxon>Embryophyta</taxon>
        <taxon>Tracheophyta</taxon>
        <taxon>Spermatophyta</taxon>
        <taxon>Magnoliopsida</taxon>
        <taxon>eudicotyledons</taxon>
        <taxon>Gunneridae</taxon>
        <taxon>Pentapetalae</taxon>
        <taxon>asterids</taxon>
        <taxon>lamiids</taxon>
        <taxon>Solanales</taxon>
        <taxon>Convolvulaceae</taxon>
        <taxon>Cuscuteae</taxon>
        <taxon>Cuscuta</taxon>
        <taxon>Cuscuta subgen. Grammica</taxon>
        <taxon>Cuscuta sect. Cleistogrammica</taxon>
    </lineage>
</organism>
<evidence type="ECO:0000313" key="2">
    <source>
        <dbReference type="EMBL" id="VFQ98708.1"/>
    </source>
</evidence>
<evidence type="ECO:0000256" key="1">
    <source>
        <dbReference type="SAM" id="MobiDB-lite"/>
    </source>
</evidence>
<feature type="region of interest" description="Disordered" evidence="1">
    <location>
        <begin position="1"/>
        <end position="35"/>
    </location>
</feature>
<gene>
    <name evidence="2" type="ORF">CCAM_LOCUS40484</name>
</gene>
<keyword evidence="3" id="KW-1185">Reference proteome</keyword>
<proteinExistence type="predicted"/>
<dbReference type="EMBL" id="OOIL02006618">
    <property type="protein sequence ID" value="VFQ98708.1"/>
    <property type="molecule type" value="Genomic_DNA"/>
</dbReference>
<dbReference type="Proteomes" id="UP000595140">
    <property type="component" value="Unassembled WGS sequence"/>
</dbReference>
<accession>A0A484NEK2</accession>
<reference evidence="2 3" key="1">
    <citation type="submission" date="2018-04" db="EMBL/GenBank/DDBJ databases">
        <authorList>
            <person name="Vogel A."/>
        </authorList>
    </citation>
    <scope>NUCLEOTIDE SEQUENCE [LARGE SCALE GENOMIC DNA]</scope>
</reference>
<dbReference type="AlphaFoldDB" id="A0A484NEK2"/>
<evidence type="ECO:0000313" key="3">
    <source>
        <dbReference type="Proteomes" id="UP000595140"/>
    </source>
</evidence>